<dbReference type="eggNOG" id="COG1024">
    <property type="taxonomic scope" value="Bacteria"/>
</dbReference>
<dbReference type="Proteomes" id="UP000001695">
    <property type="component" value="Chromosome"/>
</dbReference>
<dbReference type="AlphaFoldDB" id="B2IGS0"/>
<dbReference type="InterPro" id="IPR001753">
    <property type="entry name" value="Enoyl-CoA_hydra/iso"/>
</dbReference>
<evidence type="ECO:0000313" key="1">
    <source>
        <dbReference type="EMBL" id="ACB95831.1"/>
    </source>
</evidence>
<dbReference type="RefSeq" id="WP_012385186.1">
    <property type="nucleotide sequence ID" value="NC_010581.1"/>
</dbReference>
<dbReference type="GO" id="GO:0016853">
    <property type="term" value="F:isomerase activity"/>
    <property type="evidence" value="ECO:0007669"/>
    <property type="project" value="UniProtKB-KW"/>
</dbReference>
<dbReference type="CDD" id="cd06558">
    <property type="entry name" value="crotonase-like"/>
    <property type="match status" value="1"/>
</dbReference>
<organism evidence="1 2">
    <name type="scientific">Beijerinckia indica subsp. indica (strain ATCC 9039 / DSM 1715 / NCIMB 8712)</name>
    <dbReference type="NCBI Taxonomy" id="395963"/>
    <lineage>
        <taxon>Bacteria</taxon>
        <taxon>Pseudomonadati</taxon>
        <taxon>Pseudomonadota</taxon>
        <taxon>Alphaproteobacteria</taxon>
        <taxon>Hyphomicrobiales</taxon>
        <taxon>Beijerinckiaceae</taxon>
        <taxon>Beijerinckia</taxon>
    </lineage>
</organism>
<accession>B2IGS0</accession>
<reference evidence="2" key="1">
    <citation type="submission" date="2008-03" db="EMBL/GenBank/DDBJ databases">
        <title>Complete sequence of chromosome of Beijerinckia indica subsp. indica ATCC 9039.</title>
        <authorList>
            <consortium name="US DOE Joint Genome Institute"/>
            <person name="Copeland A."/>
            <person name="Lucas S."/>
            <person name="Lapidus A."/>
            <person name="Glavina del Rio T."/>
            <person name="Dalin E."/>
            <person name="Tice H."/>
            <person name="Bruce D."/>
            <person name="Goodwin L."/>
            <person name="Pitluck S."/>
            <person name="LaButti K."/>
            <person name="Schmutz J."/>
            <person name="Larimer F."/>
            <person name="Land M."/>
            <person name="Hauser L."/>
            <person name="Kyrpides N."/>
            <person name="Mikhailova N."/>
            <person name="Dunfield P.F."/>
            <person name="Dedysh S.N."/>
            <person name="Liesack W."/>
            <person name="Saw J.H."/>
            <person name="Alam M."/>
            <person name="Chen Y."/>
            <person name="Murrell J.C."/>
            <person name="Richardson P."/>
        </authorList>
    </citation>
    <scope>NUCLEOTIDE SEQUENCE [LARGE SCALE GENOMIC DNA]</scope>
    <source>
        <strain evidence="2">ATCC 9039 / DSM 1715 / NCIMB 8712</strain>
    </source>
</reference>
<dbReference type="STRING" id="395963.Bind_2212"/>
<protein>
    <submittedName>
        <fullName evidence="1">Enoyl-CoA hydratase/isomerase</fullName>
    </submittedName>
</protein>
<keyword evidence="1" id="KW-0413">Isomerase</keyword>
<dbReference type="PANTHER" id="PTHR11941:SF54">
    <property type="entry name" value="ENOYL-COA HYDRATASE, MITOCHONDRIAL"/>
    <property type="match status" value="1"/>
</dbReference>
<dbReference type="InterPro" id="IPR029045">
    <property type="entry name" value="ClpP/crotonase-like_dom_sf"/>
</dbReference>
<dbReference type="Pfam" id="PF00378">
    <property type="entry name" value="ECH_1"/>
    <property type="match status" value="1"/>
</dbReference>
<dbReference type="SUPFAM" id="SSF52096">
    <property type="entry name" value="ClpP/crotonase"/>
    <property type="match status" value="1"/>
</dbReference>
<keyword evidence="2" id="KW-1185">Reference proteome</keyword>
<sequence>MNAPIANPGRVTLNVEGAIAYIVFDHQSARNAMTWAMYDDLATACAAIDADPSIRVAVLRGAGGKAFVAGTDIAQFQTFTGDDGVAYEAKVDRFIATLENLRVPTIAVVEGYAVGGGLAIANACDIRLSATGARFGVPIARTLGNCLSAANVRRLVAALGISWVKRMLLLAEMPTAEQLAAIGYLETVATPEQLDGEVTRLCNRLLEHAPLTIKASRETLRRLVQASDPDISDLIHACYGSEDFHRAVAAFGSKNKTDWQGR</sequence>
<proteinExistence type="predicted"/>
<evidence type="ECO:0000313" key="2">
    <source>
        <dbReference type="Proteomes" id="UP000001695"/>
    </source>
</evidence>
<reference evidence="1 2" key="2">
    <citation type="journal article" date="2010" name="J. Bacteriol.">
        <title>Complete genome sequence of Beijerinckia indica subsp. indica.</title>
        <authorList>
            <person name="Tamas I."/>
            <person name="Dedysh S.N."/>
            <person name="Liesack W."/>
            <person name="Stott M.B."/>
            <person name="Alam M."/>
            <person name="Murrell J.C."/>
            <person name="Dunfield P.F."/>
        </authorList>
    </citation>
    <scope>NUCLEOTIDE SEQUENCE [LARGE SCALE GENOMIC DNA]</scope>
    <source>
        <strain evidence="2">ATCC 9039 / DSM 1715 / NCIMB 8712</strain>
    </source>
</reference>
<dbReference type="PANTHER" id="PTHR11941">
    <property type="entry name" value="ENOYL-COA HYDRATASE-RELATED"/>
    <property type="match status" value="1"/>
</dbReference>
<dbReference type="GO" id="GO:0006635">
    <property type="term" value="P:fatty acid beta-oxidation"/>
    <property type="evidence" value="ECO:0007669"/>
    <property type="project" value="TreeGrafter"/>
</dbReference>
<dbReference type="Gene3D" id="3.90.226.10">
    <property type="entry name" value="2-enoyl-CoA Hydratase, Chain A, domain 1"/>
    <property type="match status" value="1"/>
</dbReference>
<dbReference type="NCBIfam" id="NF004796">
    <property type="entry name" value="PRK06144.1"/>
    <property type="match status" value="1"/>
</dbReference>
<dbReference type="HOGENOM" id="CLU_009834_7_3_5"/>
<dbReference type="EMBL" id="CP001016">
    <property type="protein sequence ID" value="ACB95831.1"/>
    <property type="molecule type" value="Genomic_DNA"/>
</dbReference>
<dbReference type="OrthoDB" id="9795727at2"/>
<name>B2IGS0_BEII9</name>
<dbReference type="KEGG" id="bid:Bind_2212"/>
<gene>
    <name evidence="1" type="ordered locus">Bind_2212</name>
</gene>